<gene>
    <name evidence="3" type="ORF">GCM10007140_26570</name>
</gene>
<dbReference type="PROSITE" id="PS51782">
    <property type="entry name" value="LYSM"/>
    <property type="match status" value="1"/>
</dbReference>
<dbReference type="RefSeq" id="WP_188388972.1">
    <property type="nucleotide sequence ID" value="NZ_BMFK01000002.1"/>
</dbReference>
<reference evidence="3" key="2">
    <citation type="submission" date="2020-09" db="EMBL/GenBank/DDBJ databases">
        <authorList>
            <person name="Sun Q."/>
            <person name="Zhou Y."/>
        </authorList>
    </citation>
    <scope>NUCLEOTIDE SEQUENCE</scope>
    <source>
        <strain evidence="3">CGMCC 1.12698</strain>
    </source>
</reference>
<dbReference type="AlphaFoldDB" id="A0A917ATU4"/>
<dbReference type="InterPro" id="IPR018392">
    <property type="entry name" value="LysM"/>
</dbReference>
<reference evidence="3" key="1">
    <citation type="journal article" date="2014" name="Int. J. Syst. Evol. Microbiol.">
        <title>Complete genome sequence of Corynebacterium casei LMG S-19264T (=DSM 44701T), isolated from a smear-ripened cheese.</title>
        <authorList>
            <consortium name="US DOE Joint Genome Institute (JGI-PGF)"/>
            <person name="Walter F."/>
            <person name="Albersmeier A."/>
            <person name="Kalinowski J."/>
            <person name="Ruckert C."/>
        </authorList>
    </citation>
    <scope>NUCLEOTIDE SEQUENCE</scope>
    <source>
        <strain evidence="3">CGMCC 1.12698</strain>
    </source>
</reference>
<protein>
    <recommendedName>
        <fullName evidence="2">LysM domain-containing protein</fullName>
    </recommendedName>
</protein>
<dbReference type="Gene3D" id="3.10.350.10">
    <property type="entry name" value="LysM domain"/>
    <property type="match status" value="1"/>
</dbReference>
<feature type="compositionally biased region" description="Basic and acidic residues" evidence="1">
    <location>
        <begin position="57"/>
        <end position="86"/>
    </location>
</feature>
<feature type="region of interest" description="Disordered" evidence="1">
    <location>
        <begin position="318"/>
        <end position="466"/>
    </location>
</feature>
<dbReference type="CDD" id="cd00118">
    <property type="entry name" value="LysM"/>
    <property type="match status" value="1"/>
</dbReference>
<name>A0A917ATU4_9BACI</name>
<organism evidence="3 4">
    <name type="scientific">Priestia taiwanensis</name>
    <dbReference type="NCBI Taxonomy" id="1347902"/>
    <lineage>
        <taxon>Bacteria</taxon>
        <taxon>Bacillati</taxon>
        <taxon>Bacillota</taxon>
        <taxon>Bacilli</taxon>
        <taxon>Bacillales</taxon>
        <taxon>Bacillaceae</taxon>
        <taxon>Priestia</taxon>
    </lineage>
</organism>
<feature type="region of interest" description="Disordered" evidence="1">
    <location>
        <begin position="153"/>
        <end position="173"/>
    </location>
</feature>
<feature type="domain" description="LysM" evidence="2">
    <location>
        <begin position="2"/>
        <end position="47"/>
    </location>
</feature>
<proteinExistence type="predicted"/>
<dbReference type="SUPFAM" id="SSF54106">
    <property type="entry name" value="LysM domain"/>
    <property type="match status" value="1"/>
</dbReference>
<evidence type="ECO:0000313" key="4">
    <source>
        <dbReference type="Proteomes" id="UP000605259"/>
    </source>
</evidence>
<evidence type="ECO:0000313" key="3">
    <source>
        <dbReference type="EMBL" id="GGE75452.1"/>
    </source>
</evidence>
<evidence type="ECO:0000256" key="1">
    <source>
        <dbReference type="SAM" id="MobiDB-lite"/>
    </source>
</evidence>
<feature type="region of interest" description="Disordered" evidence="1">
    <location>
        <begin position="55"/>
        <end position="97"/>
    </location>
</feature>
<comment type="caution">
    <text evidence="3">The sequence shown here is derived from an EMBL/GenBank/DDBJ whole genome shotgun (WGS) entry which is preliminary data.</text>
</comment>
<dbReference type="EMBL" id="BMFK01000002">
    <property type="protein sequence ID" value="GGE75452.1"/>
    <property type="molecule type" value="Genomic_DNA"/>
</dbReference>
<sequence>MKIHIVQKGDTLWTIAKKYNVNFDEVKRLNAQLSNSEDVAPGMKVKVPVVSTSVRKARPETKQHVAQDAGRKLETSTEQGEERKEGGAGSLFKGLLPSFKVPSPAKTNVPTAPTPPDISATPFYTFDMDMKTEGEGHQGDINGKEQEEMAEKKSKASVPNMNPQVIPKTNMPTYEEPQVPYTPPVNMQMQPDSASTDSQAPQMTPFMGYPQTSNQQAPMQEQQMGYQQVPMQEQQPQMPNPQMGYQQVPPYMPYMPYPQVSPYMHAYGYGYGAPVGYGGYAPYPYYQPMMNPYDCGCVDGAMPYMPVAPPGAYFPQGGFPPQARMSPQDEYGSYAQQGGFPPEAYQQQGGFPPPEAYRQQGGFPPPEAYQQQGGFPPPEVYQQQGGFPPPEAYRQQGGFPPPEAYQQQGGFPPPEAYRQQGGFPSPEAYQQQGGFPPPEAYQQQGDFPPSEVYQQKGGFQETPQAAYPVRNEMSKEQYESDAYQASLPFQPNSPFHPSSVGVAQDNASYYREEEENSLFGPPIFDEDNH</sequence>
<dbReference type="InterPro" id="IPR036779">
    <property type="entry name" value="LysM_dom_sf"/>
</dbReference>
<evidence type="ECO:0000259" key="2">
    <source>
        <dbReference type="PROSITE" id="PS51782"/>
    </source>
</evidence>
<dbReference type="Proteomes" id="UP000605259">
    <property type="component" value="Unassembled WGS sequence"/>
</dbReference>
<dbReference type="SMART" id="SM00257">
    <property type="entry name" value="LysM"/>
    <property type="match status" value="1"/>
</dbReference>
<dbReference type="Pfam" id="PF01476">
    <property type="entry name" value="LysM"/>
    <property type="match status" value="1"/>
</dbReference>
<accession>A0A917ATU4</accession>
<keyword evidence="4" id="KW-1185">Reference proteome</keyword>